<feature type="region of interest" description="Disordered" evidence="1">
    <location>
        <begin position="838"/>
        <end position="903"/>
    </location>
</feature>
<feature type="compositionally biased region" description="Basic and acidic residues" evidence="1">
    <location>
        <begin position="8"/>
        <end position="19"/>
    </location>
</feature>
<evidence type="ECO:0008006" key="4">
    <source>
        <dbReference type="Google" id="ProtNLM"/>
    </source>
</evidence>
<dbReference type="CDD" id="cd09272">
    <property type="entry name" value="RNase_HI_RT_Ty1"/>
    <property type="match status" value="1"/>
</dbReference>
<gene>
    <name evidence="2" type="ORF">Tco_0843291</name>
</gene>
<evidence type="ECO:0000256" key="1">
    <source>
        <dbReference type="SAM" id="MobiDB-lite"/>
    </source>
</evidence>
<evidence type="ECO:0000313" key="3">
    <source>
        <dbReference type="Proteomes" id="UP001151760"/>
    </source>
</evidence>
<feature type="compositionally biased region" description="Pro residues" evidence="1">
    <location>
        <begin position="849"/>
        <end position="867"/>
    </location>
</feature>
<organism evidence="2 3">
    <name type="scientific">Tanacetum coccineum</name>
    <dbReference type="NCBI Taxonomy" id="301880"/>
    <lineage>
        <taxon>Eukaryota</taxon>
        <taxon>Viridiplantae</taxon>
        <taxon>Streptophyta</taxon>
        <taxon>Embryophyta</taxon>
        <taxon>Tracheophyta</taxon>
        <taxon>Spermatophyta</taxon>
        <taxon>Magnoliopsida</taxon>
        <taxon>eudicotyledons</taxon>
        <taxon>Gunneridae</taxon>
        <taxon>Pentapetalae</taxon>
        <taxon>asterids</taxon>
        <taxon>campanulids</taxon>
        <taxon>Asterales</taxon>
        <taxon>Asteraceae</taxon>
        <taxon>Asteroideae</taxon>
        <taxon>Anthemideae</taxon>
        <taxon>Anthemidinae</taxon>
        <taxon>Tanacetum</taxon>
    </lineage>
</organism>
<dbReference type="EMBL" id="BQNB010012861">
    <property type="protein sequence ID" value="GJT08829.1"/>
    <property type="molecule type" value="Genomic_DNA"/>
</dbReference>
<sequence length="903" mass="101058">MALTAYADADHAGCQDTRRSTSGSAQFLGDKSKHIDIRHHLIREQVEKGVVELYFVRTEYQLADIFTKALPRERFEFILLWLGMKSMKPETLKRLQDDKDEAFIASSTIPAIYIQQFWDTIYYDRTDEGYKCQLDEQWFNLTKDTLRDALQIMPVNNNKDFSSPLTQDTLINFVNGLGYPKEVKHLSNVVTNDRFQPWRTLTTIINLCLTGKTSGFERPRAPVLQILWGVINRAYIDYAERMWEEFTQSIHTFTEDKKNLEQHTQGKKKATLIVIPSVRFTKLIIFHLQRKHKFHPRLESPLHLHTEEPILGYLKFSAKGTKRGVFRMPIPNELIIDDIRGADYYGAYLQKVAKHQRYLAGEEVSDPDSPTLKPAKLTKPKLVEEFIDEGIPLTEHGFGDLEADTQRAIVESLKDVHGVPRGPLPPVVFRETDTGKFQPLPEVEGKGKEKVGVEQVAQRRTSASTEPSGHDESSSLYVELGLTESDTKSDKEMPPVVKSGDQDEGQAGPEPGIQDEGQARPDPGIQDKDQAEPNPDDVAESQPLSTPGVHAGPNLEHTDVEATDATSQPQLGQIDEEFTTTAYPNVQENLKLMVDEPVILEEPASSTGTLSSLQHLAKDFSFGDQFFNDKPLKADNEKTTADTKAESMVSVTIHQDISAIPPMTSSVIDLVSRPDSPNVHQPLPTTTTATATTTTIMTTIPLPPQPQQVSSDSILINRLGELEQHIVDLVDANQALEERSVKHGSRLYRLENQDIPNQVSKAMDEIVTDAVDWATHAPLRERFRDLPEDDMKEILHNRMWESKSYQNHEDHMTLYEALEKSMARDNRDQLLFDLAEARKNKKKRHGSPKTPPGSPPHPPPLPPPPASPSRTSRASGASGSSQSPPPPPPPSNIQCGQSTSTAA</sequence>
<feature type="compositionally biased region" description="Basic and acidic residues" evidence="1">
    <location>
        <begin position="443"/>
        <end position="452"/>
    </location>
</feature>
<evidence type="ECO:0000313" key="2">
    <source>
        <dbReference type="EMBL" id="GJT08829.1"/>
    </source>
</evidence>
<reference evidence="2" key="2">
    <citation type="submission" date="2022-01" db="EMBL/GenBank/DDBJ databases">
        <authorList>
            <person name="Yamashiro T."/>
            <person name="Shiraishi A."/>
            <person name="Satake H."/>
            <person name="Nakayama K."/>
        </authorList>
    </citation>
    <scope>NUCLEOTIDE SEQUENCE</scope>
</reference>
<feature type="region of interest" description="Disordered" evidence="1">
    <location>
        <begin position="421"/>
        <end position="555"/>
    </location>
</feature>
<feature type="region of interest" description="Disordered" evidence="1">
    <location>
        <begin position="1"/>
        <end position="27"/>
    </location>
</feature>
<protein>
    <recommendedName>
        <fullName evidence="4">Monodehydroascorbate reductase</fullName>
    </recommendedName>
</protein>
<dbReference type="Proteomes" id="UP001151760">
    <property type="component" value="Unassembled WGS sequence"/>
</dbReference>
<feature type="compositionally biased region" description="Polar residues" evidence="1">
    <location>
        <begin position="458"/>
        <end position="467"/>
    </location>
</feature>
<accession>A0ABQ5B7G6</accession>
<reference evidence="2" key="1">
    <citation type="journal article" date="2022" name="Int. J. Mol. Sci.">
        <title>Draft Genome of Tanacetum Coccineum: Genomic Comparison of Closely Related Tanacetum-Family Plants.</title>
        <authorList>
            <person name="Yamashiro T."/>
            <person name="Shiraishi A."/>
            <person name="Nakayama K."/>
            <person name="Satake H."/>
        </authorList>
    </citation>
    <scope>NUCLEOTIDE SEQUENCE</scope>
</reference>
<feature type="compositionally biased region" description="Low complexity" evidence="1">
    <location>
        <begin position="868"/>
        <end position="882"/>
    </location>
</feature>
<name>A0ABQ5B7G6_9ASTR</name>
<keyword evidence="3" id="KW-1185">Reference proteome</keyword>
<proteinExistence type="predicted"/>
<comment type="caution">
    <text evidence="2">The sequence shown here is derived from an EMBL/GenBank/DDBJ whole genome shotgun (WGS) entry which is preliminary data.</text>
</comment>
<feature type="compositionally biased region" description="Polar residues" evidence="1">
    <location>
        <begin position="892"/>
        <end position="903"/>
    </location>
</feature>